<keyword evidence="2" id="KW-1185">Reference proteome</keyword>
<comment type="caution">
    <text evidence="1">The sequence shown here is derived from an EMBL/GenBank/DDBJ whole genome shotgun (WGS) entry which is preliminary data.</text>
</comment>
<evidence type="ECO:0000313" key="2">
    <source>
        <dbReference type="Proteomes" id="UP000623967"/>
    </source>
</evidence>
<dbReference type="Proteomes" id="UP000623967">
    <property type="component" value="Unassembled WGS sequence"/>
</dbReference>
<sequence>MIRMNTVIGNDKAKKELYIYIYIYMTWENVRFKDLNQGEIFRKKKDLFILEGDAGRRSRMVGFYALTKVKPDSHCIEYESDKCEHFEIEGVTYHRSSEDIENEFGEMWEPYYAIRKRDIGHMNMKVEKYNGMILKKSILKSRVNPQANTPTFSCIIYDVFSFLYLKSEQNKYS</sequence>
<name>A0ABS1TIF7_9BACI</name>
<evidence type="ECO:0000313" key="1">
    <source>
        <dbReference type="EMBL" id="MBL4951097.1"/>
    </source>
</evidence>
<reference evidence="1 2" key="1">
    <citation type="submission" date="2021-01" db="EMBL/GenBank/DDBJ databases">
        <title>Genome public.</title>
        <authorList>
            <person name="Liu C."/>
            <person name="Sun Q."/>
        </authorList>
    </citation>
    <scope>NUCLEOTIDE SEQUENCE [LARGE SCALE GENOMIC DNA]</scope>
    <source>
        <strain evidence="1 2">YIM B02564</strain>
    </source>
</reference>
<proteinExistence type="predicted"/>
<dbReference type="EMBL" id="JAESWB010000025">
    <property type="protein sequence ID" value="MBL4951097.1"/>
    <property type="molecule type" value="Genomic_DNA"/>
</dbReference>
<accession>A0ABS1TIF7</accession>
<organism evidence="1 2">
    <name type="scientific">Neobacillus paridis</name>
    <dbReference type="NCBI Taxonomy" id="2803862"/>
    <lineage>
        <taxon>Bacteria</taxon>
        <taxon>Bacillati</taxon>
        <taxon>Bacillota</taxon>
        <taxon>Bacilli</taxon>
        <taxon>Bacillales</taxon>
        <taxon>Bacillaceae</taxon>
        <taxon>Neobacillus</taxon>
    </lineage>
</organism>
<protein>
    <submittedName>
        <fullName evidence="1">Uncharacterized protein</fullName>
    </submittedName>
</protein>
<gene>
    <name evidence="1" type="ORF">JK635_02430</name>
</gene>
<dbReference type="RefSeq" id="WP_202652084.1">
    <property type="nucleotide sequence ID" value="NZ_JAESWB010000025.1"/>
</dbReference>